<dbReference type="EMBL" id="CP090163">
    <property type="protein sequence ID" value="UJO12564.1"/>
    <property type="molecule type" value="Genomic_DNA"/>
</dbReference>
<evidence type="ECO:0000256" key="1">
    <source>
        <dbReference type="ARBA" id="ARBA00005375"/>
    </source>
</evidence>
<dbReference type="InterPro" id="IPR033379">
    <property type="entry name" value="Acid_Pase_AS"/>
</dbReference>
<feature type="disulfide bond" evidence="6">
    <location>
        <begin position="85"/>
        <end position="411"/>
    </location>
</feature>
<dbReference type="PANTHER" id="PTHR20963">
    <property type="entry name" value="MULTIPLE INOSITOL POLYPHOSPHATE PHOSPHATASE-RELATED"/>
    <property type="match status" value="1"/>
</dbReference>
<evidence type="ECO:0000256" key="3">
    <source>
        <dbReference type="ARBA" id="ARBA00022801"/>
    </source>
</evidence>
<dbReference type="Proteomes" id="UP000756132">
    <property type="component" value="Chromosome 1"/>
</dbReference>
<feature type="disulfide bond" evidence="6">
    <location>
        <begin position="454"/>
        <end position="462"/>
    </location>
</feature>
<dbReference type="SUPFAM" id="SSF53254">
    <property type="entry name" value="Phosphoglycerate mutase-like"/>
    <property type="match status" value="1"/>
</dbReference>
<dbReference type="EC" id="3.1.3.8" evidence="2"/>
<evidence type="ECO:0000256" key="6">
    <source>
        <dbReference type="PIRSR" id="PIRSR000894-2"/>
    </source>
</evidence>
<dbReference type="InterPro" id="IPR016274">
    <property type="entry name" value="Histidine_acid_Pase_euk"/>
</dbReference>
<keyword evidence="4" id="KW-0325">Glycoprotein</keyword>
<keyword evidence="6" id="KW-1015">Disulfide bond</keyword>
<organism evidence="7 8">
    <name type="scientific">Passalora fulva</name>
    <name type="common">Tomato leaf mold</name>
    <name type="synonym">Cladosporium fulvum</name>
    <dbReference type="NCBI Taxonomy" id="5499"/>
    <lineage>
        <taxon>Eukaryota</taxon>
        <taxon>Fungi</taxon>
        <taxon>Dikarya</taxon>
        <taxon>Ascomycota</taxon>
        <taxon>Pezizomycotina</taxon>
        <taxon>Dothideomycetes</taxon>
        <taxon>Dothideomycetidae</taxon>
        <taxon>Mycosphaerellales</taxon>
        <taxon>Mycosphaerellaceae</taxon>
        <taxon>Fulvia</taxon>
    </lineage>
</organism>
<feature type="active site" description="Nucleophile" evidence="5">
    <location>
        <position position="96"/>
    </location>
</feature>
<evidence type="ECO:0000256" key="2">
    <source>
        <dbReference type="ARBA" id="ARBA00012632"/>
    </source>
</evidence>
<dbReference type="GO" id="GO:0009277">
    <property type="term" value="C:fungal-type cell wall"/>
    <property type="evidence" value="ECO:0007669"/>
    <property type="project" value="TreeGrafter"/>
</dbReference>
<keyword evidence="3" id="KW-0378">Hydrolase</keyword>
<sequence>MFWRDTRRAMAVSLQNATAALIALAALVYAFDMHNAFLHQAQISFTSQEIGEQWDDLRHLGGNSPWIRKTRGVLNDTAAELPAGCIVDQVHMMSRHGERYPTYATGEKMLELYQRLQHTNLTFNGSLAFVDQWDFFAPHPNDQLEQLTATGQYAGTLQSVSAGTRLRTKYERLLERALAQNQTSFWSCSCKRVSDTARLFATGFFGIDWEQSATHHVVPETRDRGANTLTPGRACPNYATDPLGHSFGVKNFMQFRSTYLADISTRLKKQNAGIVFSDVEIYSMQEMCGFETLAKGHSSWCDVFTREEILSFEYARDVLHYYRAGPGNRYGASMGWLWLNATAELLRQGPEAGPLFLSFNHDGDIIAMLAAFDLFQQQPHLPTTQVPQNRTWWTSDVMPMGARFVLERFSCPAPQVCWDNREYGYPNHVYCEPPTSDVFVRVNINEGIVPIPGCDDGPAGSCSLESFSERIKKRGEELESYASICGLADDVPTSLEFLQQ</sequence>
<evidence type="ECO:0000313" key="7">
    <source>
        <dbReference type="EMBL" id="UJO12564.1"/>
    </source>
</evidence>
<protein>
    <recommendedName>
        <fullName evidence="2">3-phytase</fullName>
        <ecNumber evidence="2">3.1.3.8</ecNumber>
    </recommendedName>
</protein>
<feature type="disulfide bond" evidence="6">
    <location>
        <begin position="288"/>
        <end position="301"/>
    </location>
</feature>
<dbReference type="InterPro" id="IPR000560">
    <property type="entry name" value="His_Pase_clade-2"/>
</dbReference>
<dbReference type="Pfam" id="PF00328">
    <property type="entry name" value="His_Phos_2"/>
    <property type="match status" value="1"/>
</dbReference>
<dbReference type="PIRSF" id="PIRSF000894">
    <property type="entry name" value="Acid_phosphatase"/>
    <property type="match status" value="1"/>
</dbReference>
<evidence type="ECO:0000256" key="5">
    <source>
        <dbReference type="PIRSR" id="PIRSR000894-1"/>
    </source>
</evidence>
<name>A0A9Q8L8B2_PASFU</name>
<comment type="similarity">
    <text evidence="1">Belongs to the histidine acid phosphatase family.</text>
</comment>
<dbReference type="CDD" id="cd07061">
    <property type="entry name" value="HP_HAP_like"/>
    <property type="match status" value="1"/>
</dbReference>
<dbReference type="GO" id="GO:0003993">
    <property type="term" value="F:acid phosphatase activity"/>
    <property type="evidence" value="ECO:0007669"/>
    <property type="project" value="TreeGrafter"/>
</dbReference>
<dbReference type="OrthoDB" id="6509975at2759"/>
<dbReference type="KEGG" id="ffu:CLAFUR5_00526"/>
<dbReference type="AlphaFoldDB" id="A0A9Q8L8B2"/>
<dbReference type="PANTHER" id="PTHR20963:SF18">
    <property type="entry name" value="ACID PHOSPHATASE PHO11-RELATED"/>
    <property type="match status" value="1"/>
</dbReference>
<reference evidence="7" key="1">
    <citation type="submission" date="2021-12" db="EMBL/GenBank/DDBJ databases">
        <authorList>
            <person name="Zaccaron A."/>
            <person name="Stergiopoulos I."/>
        </authorList>
    </citation>
    <scope>NUCLEOTIDE SEQUENCE</scope>
    <source>
        <strain evidence="7">Race5_Kim</strain>
    </source>
</reference>
<dbReference type="GO" id="GO:0016158">
    <property type="term" value="F:inositol hexakisphosphate 3-phosphatase activity"/>
    <property type="evidence" value="ECO:0007669"/>
    <property type="project" value="UniProtKB-EC"/>
</dbReference>
<keyword evidence="8" id="KW-1185">Reference proteome</keyword>
<evidence type="ECO:0000313" key="8">
    <source>
        <dbReference type="Proteomes" id="UP000756132"/>
    </source>
</evidence>
<accession>A0A9Q8L8B2</accession>
<gene>
    <name evidence="7" type="ORF">CLAFUR5_00526</name>
</gene>
<dbReference type="PROSITE" id="PS00616">
    <property type="entry name" value="HIS_ACID_PHOSPHAT_1"/>
    <property type="match status" value="1"/>
</dbReference>
<reference evidence="7" key="2">
    <citation type="journal article" date="2022" name="Microb. Genom.">
        <title>A chromosome-scale genome assembly of the tomato pathogen Cladosporium fulvum reveals a compartmentalized genome architecture and the presence of a dispensable chromosome.</title>
        <authorList>
            <person name="Zaccaron A.Z."/>
            <person name="Chen L.H."/>
            <person name="Samaras A."/>
            <person name="Stergiopoulos I."/>
        </authorList>
    </citation>
    <scope>NUCLEOTIDE SEQUENCE</scope>
    <source>
        <strain evidence="7">Race5_Kim</strain>
    </source>
</reference>
<dbReference type="InterPro" id="IPR029033">
    <property type="entry name" value="His_PPase_superfam"/>
</dbReference>
<proteinExistence type="inferred from homology"/>
<dbReference type="Gene3D" id="3.40.50.1240">
    <property type="entry name" value="Phosphoglycerate mutase-like"/>
    <property type="match status" value="1"/>
</dbReference>
<evidence type="ECO:0000256" key="4">
    <source>
        <dbReference type="ARBA" id="ARBA00023180"/>
    </source>
</evidence>
<feature type="active site" description="Proton donor" evidence="5">
    <location>
        <position position="362"/>
    </location>
</feature>
<dbReference type="RefSeq" id="XP_047756930.1">
    <property type="nucleotide sequence ID" value="XM_047899674.1"/>
</dbReference>
<dbReference type="GeneID" id="71980404"/>